<reference evidence="1" key="2">
    <citation type="submission" date="2021-04" db="EMBL/GenBank/DDBJ databases">
        <authorList>
            <person name="Gilroy R."/>
        </authorList>
    </citation>
    <scope>NUCLEOTIDE SEQUENCE</scope>
    <source>
        <strain evidence="1">CHK186-16707</strain>
    </source>
</reference>
<dbReference type="EMBL" id="DXAN01000003">
    <property type="protein sequence ID" value="HJA08031.1"/>
    <property type="molecule type" value="Genomic_DNA"/>
</dbReference>
<dbReference type="GO" id="GO:0008168">
    <property type="term" value="F:methyltransferase activity"/>
    <property type="evidence" value="ECO:0007669"/>
    <property type="project" value="UniProtKB-KW"/>
</dbReference>
<evidence type="ECO:0000313" key="1">
    <source>
        <dbReference type="EMBL" id="HJA08031.1"/>
    </source>
</evidence>
<dbReference type="GO" id="GO:0032259">
    <property type="term" value="P:methylation"/>
    <property type="evidence" value="ECO:0007669"/>
    <property type="project" value="UniProtKB-KW"/>
</dbReference>
<organism evidence="1 2">
    <name type="scientific">Candidatus Mailhella merdigallinarum</name>
    <dbReference type="NCBI Taxonomy" id="2838658"/>
    <lineage>
        <taxon>Bacteria</taxon>
        <taxon>Pseudomonadati</taxon>
        <taxon>Thermodesulfobacteriota</taxon>
        <taxon>Desulfovibrionia</taxon>
        <taxon>Desulfovibrionales</taxon>
        <taxon>Desulfovibrionaceae</taxon>
        <taxon>Mailhella</taxon>
    </lineage>
</organism>
<gene>
    <name evidence="1" type="ORF">H9962_02400</name>
</gene>
<dbReference type="PANTHER" id="PTHR32026:SF10">
    <property type="entry name" value="METHYLTRANSFERASE-LIKE PROTEIN 24-RELATED"/>
    <property type="match status" value="1"/>
</dbReference>
<keyword evidence="1" id="KW-0489">Methyltransferase</keyword>
<dbReference type="PANTHER" id="PTHR32026">
    <property type="entry name" value="METHYLTRANSFERASE-LIKE PROTEIN 24"/>
    <property type="match status" value="1"/>
</dbReference>
<keyword evidence="1" id="KW-0808">Transferase</keyword>
<reference evidence="1" key="1">
    <citation type="journal article" date="2021" name="PeerJ">
        <title>Extensive microbial diversity within the chicken gut microbiome revealed by metagenomics and culture.</title>
        <authorList>
            <person name="Gilroy R."/>
            <person name="Ravi A."/>
            <person name="Getino M."/>
            <person name="Pursley I."/>
            <person name="Horton D.L."/>
            <person name="Alikhan N.F."/>
            <person name="Baker D."/>
            <person name="Gharbi K."/>
            <person name="Hall N."/>
            <person name="Watson M."/>
            <person name="Adriaenssens E.M."/>
            <person name="Foster-Nyarko E."/>
            <person name="Jarju S."/>
            <person name="Secka A."/>
            <person name="Antonio M."/>
            <person name="Oren A."/>
            <person name="Chaudhuri R.R."/>
            <person name="La Ragione R."/>
            <person name="Hildebrand F."/>
            <person name="Pallen M.J."/>
        </authorList>
    </citation>
    <scope>NUCLEOTIDE SEQUENCE</scope>
    <source>
        <strain evidence="1">CHK186-16707</strain>
    </source>
</reference>
<accession>A0A9D2HD96</accession>
<comment type="caution">
    <text evidence="1">The sequence shown here is derived from an EMBL/GenBank/DDBJ whole genome shotgun (WGS) entry which is preliminary data.</text>
</comment>
<dbReference type="Proteomes" id="UP000824225">
    <property type="component" value="Unassembled WGS sequence"/>
</dbReference>
<dbReference type="InterPro" id="IPR026913">
    <property type="entry name" value="METTL24"/>
</dbReference>
<dbReference type="AlphaFoldDB" id="A0A9D2HD96"/>
<evidence type="ECO:0000313" key="2">
    <source>
        <dbReference type="Proteomes" id="UP000824225"/>
    </source>
</evidence>
<proteinExistence type="predicted"/>
<protein>
    <submittedName>
        <fullName evidence="1">FkbM family methyltransferase</fullName>
    </submittedName>
</protein>
<sequence>MNYVTELAPYLEAVETNYQKLLRLLSPYDVAGQTKLRIGPAHDGGYVMLDPGRDGIAYSFGISDYSPWDLEMANRGFKVYQYDGTVPQSPDEHPNIIFTKANISGAELPPPGEKNVAQILREHGHESANTIILQIDIEGAEWEFFEHITQSQLEHFSQIIVEFHGLFNIEKFDYYINVIKKLCKTHCPVHIHYNNYGDSIPFTHFIACDVIEVSFIRRDDLSFQPCTINFPTALDSSNNPELHDIIIGNFSCIAKGWEEFVQDKVMLSAASAERVVYLQDAQKNQLNCIENQQQQIALFSAQLEAEKIREQDLSYHLEKLRAQNNRQERTIYRLRHPWQRLMSHLIKK</sequence>
<name>A0A9D2HD96_9BACT</name>